<accession>A0A1H8ITC3</accession>
<dbReference type="Pfam" id="PF02826">
    <property type="entry name" value="2-Hacid_dh_C"/>
    <property type="match status" value="1"/>
</dbReference>
<evidence type="ECO:0000256" key="1">
    <source>
        <dbReference type="ARBA" id="ARBA00005854"/>
    </source>
</evidence>
<dbReference type="RefSeq" id="WP_091494866.1">
    <property type="nucleotide sequence ID" value="NZ_FODJ01000001.1"/>
</dbReference>
<keyword evidence="8" id="KW-1185">Reference proteome</keyword>
<dbReference type="InterPro" id="IPR036291">
    <property type="entry name" value="NAD(P)-bd_dom_sf"/>
</dbReference>
<comment type="similarity">
    <text evidence="1 4">Belongs to the D-isomer specific 2-hydroxyacid dehydrogenase family.</text>
</comment>
<dbReference type="Pfam" id="PF00389">
    <property type="entry name" value="2-Hacid_dh"/>
    <property type="match status" value="1"/>
</dbReference>
<dbReference type="OrthoDB" id="9805416at2"/>
<dbReference type="InterPro" id="IPR006139">
    <property type="entry name" value="D-isomer_2_OHA_DH_cat_dom"/>
</dbReference>
<dbReference type="PANTHER" id="PTHR43333:SF1">
    <property type="entry name" value="D-ISOMER SPECIFIC 2-HYDROXYACID DEHYDROGENASE NAD-BINDING DOMAIN-CONTAINING PROTEIN"/>
    <property type="match status" value="1"/>
</dbReference>
<dbReference type="GO" id="GO:0016616">
    <property type="term" value="F:oxidoreductase activity, acting on the CH-OH group of donors, NAD or NADP as acceptor"/>
    <property type="evidence" value="ECO:0007669"/>
    <property type="project" value="InterPro"/>
</dbReference>
<gene>
    <name evidence="7" type="ORF">SAMN04488134_101717</name>
</gene>
<dbReference type="Gene3D" id="3.40.50.720">
    <property type="entry name" value="NAD(P)-binding Rossmann-like Domain"/>
    <property type="match status" value="2"/>
</dbReference>
<evidence type="ECO:0000259" key="6">
    <source>
        <dbReference type="Pfam" id="PF02826"/>
    </source>
</evidence>
<evidence type="ECO:0000259" key="5">
    <source>
        <dbReference type="Pfam" id="PF00389"/>
    </source>
</evidence>
<dbReference type="SUPFAM" id="SSF51735">
    <property type="entry name" value="NAD(P)-binding Rossmann-fold domains"/>
    <property type="match status" value="1"/>
</dbReference>
<evidence type="ECO:0000256" key="4">
    <source>
        <dbReference type="RuleBase" id="RU003719"/>
    </source>
</evidence>
<keyword evidence="3" id="KW-0520">NAD</keyword>
<evidence type="ECO:0000256" key="3">
    <source>
        <dbReference type="ARBA" id="ARBA00023027"/>
    </source>
</evidence>
<feature type="domain" description="D-isomer specific 2-hydroxyacid dehydrogenase NAD-binding" evidence="6">
    <location>
        <begin position="119"/>
        <end position="294"/>
    </location>
</feature>
<feature type="domain" description="D-isomer specific 2-hydroxyacid dehydrogenase catalytic" evidence="5">
    <location>
        <begin position="68"/>
        <end position="326"/>
    </location>
</feature>
<dbReference type="SUPFAM" id="SSF52283">
    <property type="entry name" value="Formate/glycerate dehydrogenase catalytic domain-like"/>
    <property type="match status" value="1"/>
</dbReference>
<organism evidence="7 8">
    <name type="scientific">Amphibacillus marinus</name>
    <dbReference type="NCBI Taxonomy" id="872970"/>
    <lineage>
        <taxon>Bacteria</taxon>
        <taxon>Bacillati</taxon>
        <taxon>Bacillota</taxon>
        <taxon>Bacilli</taxon>
        <taxon>Bacillales</taxon>
        <taxon>Bacillaceae</taxon>
        <taxon>Amphibacillus</taxon>
    </lineage>
</organism>
<dbReference type="EMBL" id="FODJ01000001">
    <property type="protein sequence ID" value="SEN71629.1"/>
    <property type="molecule type" value="Genomic_DNA"/>
</dbReference>
<evidence type="ECO:0000256" key="2">
    <source>
        <dbReference type="ARBA" id="ARBA00023002"/>
    </source>
</evidence>
<dbReference type="CDD" id="cd05300">
    <property type="entry name" value="2-Hacid_dh_1"/>
    <property type="match status" value="1"/>
</dbReference>
<dbReference type="Proteomes" id="UP000199300">
    <property type="component" value="Unassembled WGS sequence"/>
</dbReference>
<dbReference type="AlphaFoldDB" id="A0A1H8ITC3"/>
<dbReference type="PANTHER" id="PTHR43333">
    <property type="entry name" value="2-HACID_DH_C DOMAIN-CONTAINING PROTEIN"/>
    <property type="match status" value="1"/>
</dbReference>
<protein>
    <submittedName>
        <fullName evidence="7">Phosphoglycerate dehydrogenase</fullName>
    </submittedName>
</protein>
<reference evidence="7 8" key="1">
    <citation type="submission" date="2016-10" db="EMBL/GenBank/DDBJ databases">
        <authorList>
            <person name="de Groot N.N."/>
        </authorList>
    </citation>
    <scope>NUCLEOTIDE SEQUENCE [LARGE SCALE GENOMIC DNA]</scope>
    <source>
        <strain evidence="7 8">CGMCC 1.10434</strain>
    </source>
</reference>
<keyword evidence="2 4" id="KW-0560">Oxidoreductase</keyword>
<sequence>MHGALTKATKEWPSIYFRTSIPEQYRNYLATKSKLAIFEPWHIGEKEPIPSVDLSQCEVVFTLGLIDDLSILDLAPNVRWVQSVSVGLDALLNERTIQQDLMITNTKGCTSVPIAEHTLAMMLGFSKNIPALITNQQTNVWGKVPVNDLAQANVCIIGYGQIGYEIAKRCKAFGMNITGCRRHPTVVSDNYADTIVGMDQVDDVLTEADYVVLALPATAETDNFLNADRIKKIKQGAVVINVGRGNAVVEADLVDALIDGHIRGAALDVFQVEPLPKTHPFWNMEQVIVSAHQAYFSNQNMDRIMNLFAKNMERYLTGQPLINQINKQKGY</sequence>
<dbReference type="STRING" id="872970.SAMN04488134_101717"/>
<evidence type="ECO:0000313" key="7">
    <source>
        <dbReference type="EMBL" id="SEN71629.1"/>
    </source>
</evidence>
<evidence type="ECO:0000313" key="8">
    <source>
        <dbReference type="Proteomes" id="UP000199300"/>
    </source>
</evidence>
<name>A0A1H8ITC3_9BACI</name>
<dbReference type="InterPro" id="IPR006140">
    <property type="entry name" value="D-isomer_DH_NAD-bd"/>
</dbReference>
<proteinExistence type="inferred from homology"/>
<dbReference type="GO" id="GO:0051287">
    <property type="term" value="F:NAD binding"/>
    <property type="evidence" value="ECO:0007669"/>
    <property type="project" value="InterPro"/>
</dbReference>